<keyword evidence="5" id="KW-0067">ATP-binding</keyword>
<reference evidence="8" key="1">
    <citation type="submission" date="2020-05" db="EMBL/GenBank/DDBJ databases">
        <title>Phylogenomic resolution of chytrid fungi.</title>
        <authorList>
            <person name="Stajich J.E."/>
            <person name="Amses K."/>
            <person name="Simmons R."/>
            <person name="Seto K."/>
            <person name="Myers J."/>
            <person name="Bonds A."/>
            <person name="Quandt C.A."/>
            <person name="Barry K."/>
            <person name="Liu P."/>
            <person name="Grigoriev I."/>
            <person name="Longcore J.E."/>
            <person name="James T.Y."/>
        </authorList>
    </citation>
    <scope>NUCLEOTIDE SEQUENCE</scope>
    <source>
        <strain evidence="8">JEL0476</strain>
    </source>
</reference>
<comment type="caution">
    <text evidence="8">The sequence shown here is derived from an EMBL/GenBank/DDBJ whole genome shotgun (WGS) entry which is preliminary data.</text>
</comment>
<evidence type="ECO:0000256" key="3">
    <source>
        <dbReference type="ARBA" id="ARBA00022741"/>
    </source>
</evidence>
<accession>A0AAD5TXH1</accession>
<keyword evidence="2" id="KW-0808">Transferase</keyword>
<dbReference type="PANTHER" id="PTHR11584:SF369">
    <property type="entry name" value="MITOGEN-ACTIVATED PROTEIN KINASE KINASE KINASE 19-RELATED"/>
    <property type="match status" value="1"/>
</dbReference>
<evidence type="ECO:0000259" key="7">
    <source>
        <dbReference type="PROSITE" id="PS50011"/>
    </source>
</evidence>
<feature type="domain" description="Protein kinase" evidence="7">
    <location>
        <begin position="1"/>
        <end position="126"/>
    </location>
</feature>
<dbReference type="SMART" id="SM00220">
    <property type="entry name" value="S_TKc"/>
    <property type="match status" value="1"/>
</dbReference>
<dbReference type="PROSITE" id="PS50011">
    <property type="entry name" value="PROTEIN_KINASE_DOM"/>
    <property type="match status" value="1"/>
</dbReference>
<dbReference type="Gene3D" id="1.10.510.10">
    <property type="entry name" value="Transferase(Phosphotransferase) domain 1"/>
    <property type="match status" value="1"/>
</dbReference>
<protein>
    <submittedName>
        <fullName evidence="8">Mitogen-activated protein kinase kinase kinase 3</fullName>
    </submittedName>
</protein>
<dbReference type="SUPFAM" id="SSF56112">
    <property type="entry name" value="Protein kinase-like (PK-like)"/>
    <property type="match status" value="1"/>
</dbReference>
<keyword evidence="9" id="KW-1185">Reference proteome</keyword>
<evidence type="ECO:0000256" key="4">
    <source>
        <dbReference type="ARBA" id="ARBA00022777"/>
    </source>
</evidence>
<dbReference type="GO" id="GO:0005524">
    <property type="term" value="F:ATP binding"/>
    <property type="evidence" value="ECO:0007669"/>
    <property type="project" value="UniProtKB-KW"/>
</dbReference>
<evidence type="ECO:0000256" key="5">
    <source>
        <dbReference type="ARBA" id="ARBA00022840"/>
    </source>
</evidence>
<keyword evidence="1" id="KW-0723">Serine/threonine-protein kinase</keyword>
<gene>
    <name evidence="8" type="primary">MAP3K3</name>
    <name evidence="8" type="ORF">HK099_000693</name>
</gene>
<evidence type="ECO:0000256" key="1">
    <source>
        <dbReference type="ARBA" id="ARBA00022527"/>
    </source>
</evidence>
<dbReference type="PANTHER" id="PTHR11584">
    <property type="entry name" value="SERINE/THREONINE PROTEIN KINASE"/>
    <property type="match status" value="1"/>
</dbReference>
<organism evidence="8 9">
    <name type="scientific">Clydaea vesicula</name>
    <dbReference type="NCBI Taxonomy" id="447962"/>
    <lineage>
        <taxon>Eukaryota</taxon>
        <taxon>Fungi</taxon>
        <taxon>Fungi incertae sedis</taxon>
        <taxon>Chytridiomycota</taxon>
        <taxon>Chytridiomycota incertae sedis</taxon>
        <taxon>Chytridiomycetes</taxon>
        <taxon>Lobulomycetales</taxon>
        <taxon>Lobulomycetaceae</taxon>
        <taxon>Clydaea</taxon>
    </lineage>
</organism>
<evidence type="ECO:0000256" key="2">
    <source>
        <dbReference type="ARBA" id="ARBA00022679"/>
    </source>
</evidence>
<dbReference type="EMBL" id="JADGJW010001172">
    <property type="protein sequence ID" value="KAJ3205834.1"/>
    <property type="molecule type" value="Genomic_DNA"/>
</dbReference>
<proteinExistence type="predicted"/>
<dbReference type="AlphaFoldDB" id="A0AAD5TXH1"/>
<dbReference type="GO" id="GO:0004674">
    <property type="term" value="F:protein serine/threonine kinase activity"/>
    <property type="evidence" value="ECO:0007669"/>
    <property type="project" value="UniProtKB-KW"/>
</dbReference>
<keyword evidence="4 8" id="KW-0418">Kinase</keyword>
<dbReference type="Proteomes" id="UP001211065">
    <property type="component" value="Unassembled WGS sequence"/>
</dbReference>
<evidence type="ECO:0000313" key="8">
    <source>
        <dbReference type="EMBL" id="KAJ3205834.1"/>
    </source>
</evidence>
<name>A0AAD5TXH1_9FUNG</name>
<keyword evidence="3" id="KW-0547">Nucleotide-binding</keyword>
<evidence type="ECO:0000313" key="9">
    <source>
        <dbReference type="Proteomes" id="UP001211065"/>
    </source>
</evidence>
<sequence length="191" mass="21987">MDGIVKITDFGVSKQLEKKDGEEDAAYNVRSSLNSIRGTPSWMAPEIVDQHGYSAKVDIWSFGCVMLEMLSGHKPWDQFNNELQIFKQLGQKNSPELPSGISDDALSMMKKHPYVSGVDPLDQNYFNFSEFLRKVEEEYQIRKAKEMEEYSDSNSDEEHNVEEDEEYCTEEIAEASEEDSIYESEEIIEEN</sequence>
<feature type="region of interest" description="Disordered" evidence="6">
    <location>
        <begin position="145"/>
        <end position="168"/>
    </location>
</feature>
<feature type="compositionally biased region" description="Acidic residues" evidence="6">
    <location>
        <begin position="149"/>
        <end position="168"/>
    </location>
</feature>
<dbReference type="Pfam" id="PF00069">
    <property type="entry name" value="Pkinase"/>
    <property type="match status" value="1"/>
</dbReference>
<evidence type="ECO:0000256" key="6">
    <source>
        <dbReference type="SAM" id="MobiDB-lite"/>
    </source>
</evidence>
<dbReference type="InterPro" id="IPR011009">
    <property type="entry name" value="Kinase-like_dom_sf"/>
</dbReference>
<dbReference type="InterPro" id="IPR000719">
    <property type="entry name" value="Prot_kinase_dom"/>
</dbReference>